<dbReference type="EC" id="3.1.26.3" evidence="10"/>
<dbReference type="RefSeq" id="WP_012175879.1">
    <property type="nucleotide sequence ID" value="NC_009943.1"/>
</dbReference>
<evidence type="ECO:0000313" key="11">
    <source>
        <dbReference type="Proteomes" id="UP000008561"/>
    </source>
</evidence>
<dbReference type="EMBL" id="CP000859">
    <property type="protein sequence ID" value="ABW68267.1"/>
    <property type="molecule type" value="Genomic_DNA"/>
</dbReference>
<keyword evidence="10" id="KW-0378">Hydrolase</keyword>
<keyword evidence="4 8" id="KW-0812">Transmembrane</keyword>
<evidence type="ECO:0000256" key="5">
    <source>
        <dbReference type="ARBA" id="ARBA00022985"/>
    </source>
</evidence>
<evidence type="ECO:0000256" key="3">
    <source>
        <dbReference type="ARBA" id="ARBA00022679"/>
    </source>
</evidence>
<dbReference type="AlphaFoldDB" id="A8ZW33"/>
<evidence type="ECO:0000256" key="7">
    <source>
        <dbReference type="ARBA" id="ARBA00023136"/>
    </source>
</evidence>
<dbReference type="SUPFAM" id="SSF53448">
    <property type="entry name" value="Nucleotide-diphospho-sugar transferases"/>
    <property type="match status" value="1"/>
</dbReference>
<sequence length="315" mass="35272">MPEKTPLVSVIVPVWNDGPCVGRAADRIHTVLKRTCASYEVIFVDDGSSDNSFEEICRACAAHAHTMGIRLARHAGQHAALRAGLAKASGEVLVNFDVDMQGVPEDIPRLVEKVGEGFDLVCGWRTERREAWHRRVFSFFLNRWVNRHTGRFLHDNGCFKAINRKVADRIGQNDSSRFLTALVPALADRVTEVPVSWRKREQGRSRYALRETASMVLDFFLVYPVLPFVWFFWGGLTVLMAGGAVLGIGLCRLTDSGYWQPSWLTWTGGALLALGGMLFAVWTWAHRGIHRRKKISNVSLLLIERIVGKTDGNNG</sequence>
<evidence type="ECO:0000256" key="6">
    <source>
        <dbReference type="ARBA" id="ARBA00022989"/>
    </source>
</evidence>
<dbReference type="PANTHER" id="PTHR48090">
    <property type="entry name" value="UNDECAPRENYL-PHOSPHATE 4-DEOXY-4-FORMAMIDO-L-ARABINOSE TRANSFERASE-RELATED"/>
    <property type="match status" value="1"/>
</dbReference>
<dbReference type="PANTHER" id="PTHR48090:SF3">
    <property type="entry name" value="UNDECAPRENYL-PHOSPHATE 4-DEOXY-4-FORMAMIDO-L-ARABINOSE TRANSFERASE"/>
    <property type="match status" value="1"/>
</dbReference>
<evidence type="ECO:0000256" key="2">
    <source>
        <dbReference type="ARBA" id="ARBA00022676"/>
    </source>
</evidence>
<keyword evidence="5" id="KW-0448">Lipopolysaccharide biosynthesis</keyword>
<gene>
    <name evidence="10" type="ordered locus">Dole_2463</name>
</gene>
<dbReference type="GO" id="GO:0016757">
    <property type="term" value="F:glycosyltransferase activity"/>
    <property type="evidence" value="ECO:0007669"/>
    <property type="project" value="UniProtKB-KW"/>
</dbReference>
<dbReference type="GO" id="GO:0004525">
    <property type="term" value="F:ribonuclease III activity"/>
    <property type="evidence" value="ECO:0007669"/>
    <property type="project" value="UniProtKB-EC"/>
</dbReference>
<reference evidence="10 11" key="1">
    <citation type="submission" date="2007-10" db="EMBL/GenBank/DDBJ databases">
        <title>Complete sequence of Desulfococcus oleovorans Hxd3.</title>
        <authorList>
            <consortium name="US DOE Joint Genome Institute"/>
            <person name="Copeland A."/>
            <person name="Lucas S."/>
            <person name="Lapidus A."/>
            <person name="Barry K."/>
            <person name="Glavina del Rio T."/>
            <person name="Dalin E."/>
            <person name="Tice H."/>
            <person name="Pitluck S."/>
            <person name="Kiss H."/>
            <person name="Brettin T."/>
            <person name="Bruce D."/>
            <person name="Detter J.C."/>
            <person name="Han C."/>
            <person name="Schmutz J."/>
            <person name="Larimer F."/>
            <person name="Land M."/>
            <person name="Hauser L."/>
            <person name="Kyrpides N."/>
            <person name="Kim E."/>
            <person name="Wawrik B."/>
            <person name="Richardson P."/>
        </authorList>
    </citation>
    <scope>NUCLEOTIDE SEQUENCE [LARGE SCALE GENOMIC DNA]</scope>
    <source>
        <strain evidence="11">DSM 6200 / JCM 39069 / Hxd3</strain>
    </source>
</reference>
<keyword evidence="6 8" id="KW-1133">Transmembrane helix</keyword>
<evidence type="ECO:0000256" key="4">
    <source>
        <dbReference type="ARBA" id="ARBA00022692"/>
    </source>
</evidence>
<dbReference type="KEGG" id="dol:Dole_2463"/>
<keyword evidence="2" id="KW-0328">Glycosyltransferase</keyword>
<organism evidence="10 11">
    <name type="scientific">Desulfosudis oleivorans (strain DSM 6200 / JCM 39069 / Hxd3)</name>
    <name type="common">Desulfococcus oleovorans</name>
    <dbReference type="NCBI Taxonomy" id="96561"/>
    <lineage>
        <taxon>Bacteria</taxon>
        <taxon>Pseudomonadati</taxon>
        <taxon>Thermodesulfobacteriota</taxon>
        <taxon>Desulfobacteria</taxon>
        <taxon>Desulfobacterales</taxon>
        <taxon>Desulfosudaceae</taxon>
        <taxon>Desulfosudis</taxon>
    </lineage>
</organism>
<evidence type="ECO:0000259" key="9">
    <source>
        <dbReference type="Pfam" id="PF00535"/>
    </source>
</evidence>
<dbReference type="InterPro" id="IPR001173">
    <property type="entry name" value="Glyco_trans_2-like"/>
</dbReference>
<dbReference type="HOGENOM" id="CLU_033536_0_0_7"/>
<dbReference type="CAZy" id="GT2">
    <property type="family name" value="Glycosyltransferase Family 2"/>
</dbReference>
<protein>
    <submittedName>
        <fullName evidence="10">Ribonuclease III</fullName>
        <ecNumber evidence="10">3.1.26.3</ecNumber>
    </submittedName>
</protein>
<name>A8ZW33_DESOH</name>
<evidence type="ECO:0000256" key="1">
    <source>
        <dbReference type="ARBA" id="ARBA00022475"/>
    </source>
</evidence>
<dbReference type="Proteomes" id="UP000008561">
    <property type="component" value="Chromosome"/>
</dbReference>
<proteinExistence type="predicted"/>
<dbReference type="Pfam" id="PF00535">
    <property type="entry name" value="Glycos_transf_2"/>
    <property type="match status" value="1"/>
</dbReference>
<dbReference type="STRING" id="96561.Dole_2463"/>
<keyword evidence="7 8" id="KW-0472">Membrane</keyword>
<evidence type="ECO:0000256" key="8">
    <source>
        <dbReference type="SAM" id="Phobius"/>
    </source>
</evidence>
<feature type="transmembrane region" description="Helical" evidence="8">
    <location>
        <begin position="232"/>
        <end position="251"/>
    </location>
</feature>
<dbReference type="eggNOG" id="COG1215">
    <property type="taxonomic scope" value="Bacteria"/>
</dbReference>
<keyword evidence="11" id="KW-1185">Reference proteome</keyword>
<dbReference type="GO" id="GO:0009103">
    <property type="term" value="P:lipopolysaccharide biosynthetic process"/>
    <property type="evidence" value="ECO:0007669"/>
    <property type="project" value="UniProtKB-KW"/>
</dbReference>
<dbReference type="InterPro" id="IPR050256">
    <property type="entry name" value="Glycosyltransferase_2"/>
</dbReference>
<feature type="transmembrane region" description="Helical" evidence="8">
    <location>
        <begin position="263"/>
        <end position="285"/>
    </location>
</feature>
<dbReference type="CDD" id="cd04187">
    <property type="entry name" value="DPM1_like_bac"/>
    <property type="match status" value="1"/>
</dbReference>
<feature type="domain" description="Glycosyltransferase 2-like" evidence="9">
    <location>
        <begin position="9"/>
        <end position="138"/>
    </location>
</feature>
<dbReference type="Gene3D" id="3.90.550.10">
    <property type="entry name" value="Spore Coat Polysaccharide Biosynthesis Protein SpsA, Chain A"/>
    <property type="match status" value="1"/>
</dbReference>
<evidence type="ECO:0000313" key="10">
    <source>
        <dbReference type="EMBL" id="ABW68267.1"/>
    </source>
</evidence>
<keyword evidence="1" id="KW-1003">Cell membrane</keyword>
<keyword evidence="3" id="KW-0808">Transferase</keyword>
<dbReference type="GO" id="GO:0005886">
    <property type="term" value="C:plasma membrane"/>
    <property type="evidence" value="ECO:0007669"/>
    <property type="project" value="TreeGrafter"/>
</dbReference>
<dbReference type="InterPro" id="IPR029044">
    <property type="entry name" value="Nucleotide-diphossugar_trans"/>
</dbReference>
<accession>A8ZW33</accession>